<dbReference type="RefSeq" id="WP_203869225.1">
    <property type="nucleotide sequence ID" value="NZ_BONW01000030.1"/>
</dbReference>
<protein>
    <recommendedName>
        <fullName evidence="3">DUF1622 domain-containing protein</fullName>
    </recommendedName>
</protein>
<evidence type="ECO:0008006" key="3">
    <source>
        <dbReference type="Google" id="ProtNLM"/>
    </source>
</evidence>
<evidence type="ECO:0000313" key="2">
    <source>
        <dbReference type="Proteomes" id="UP000646749"/>
    </source>
</evidence>
<sequence length="111" mass="11292">MKGLGSLITALALLVAAVTLLTTGSWRAALRLLLDLLVAAGLVRLAVLTNWGDLAGAAVVIALRQLVSAALLGSGRPGRGTGPAGDRVVVERSVARWPGTGTGRTRSRPTS</sequence>
<organism evidence="1 2">
    <name type="scientific">Plantactinospora endophytica</name>
    <dbReference type="NCBI Taxonomy" id="673535"/>
    <lineage>
        <taxon>Bacteria</taxon>
        <taxon>Bacillati</taxon>
        <taxon>Actinomycetota</taxon>
        <taxon>Actinomycetes</taxon>
        <taxon>Micromonosporales</taxon>
        <taxon>Micromonosporaceae</taxon>
        <taxon>Plantactinospora</taxon>
    </lineage>
</organism>
<dbReference type="Proteomes" id="UP000646749">
    <property type="component" value="Unassembled WGS sequence"/>
</dbReference>
<evidence type="ECO:0000313" key="1">
    <source>
        <dbReference type="EMBL" id="GIG90811.1"/>
    </source>
</evidence>
<reference evidence="1 2" key="1">
    <citation type="submission" date="2021-01" db="EMBL/GenBank/DDBJ databases">
        <title>Whole genome shotgun sequence of Plantactinospora endophytica NBRC 110450.</title>
        <authorList>
            <person name="Komaki H."/>
            <person name="Tamura T."/>
        </authorList>
    </citation>
    <scope>NUCLEOTIDE SEQUENCE [LARGE SCALE GENOMIC DNA]</scope>
    <source>
        <strain evidence="1 2">NBRC 110450</strain>
    </source>
</reference>
<keyword evidence="2" id="KW-1185">Reference proteome</keyword>
<accession>A0ABQ4E955</accession>
<name>A0ABQ4E955_9ACTN</name>
<comment type="caution">
    <text evidence="1">The sequence shown here is derived from an EMBL/GenBank/DDBJ whole genome shotgun (WGS) entry which is preliminary data.</text>
</comment>
<proteinExistence type="predicted"/>
<dbReference type="EMBL" id="BONW01000030">
    <property type="protein sequence ID" value="GIG90811.1"/>
    <property type="molecule type" value="Genomic_DNA"/>
</dbReference>
<gene>
    <name evidence="1" type="ORF">Pen02_57470</name>
</gene>